<dbReference type="InterPro" id="IPR019533">
    <property type="entry name" value="Peptidase_S26"/>
</dbReference>
<dbReference type="SUPFAM" id="SSF51306">
    <property type="entry name" value="LexA/Signal peptidase"/>
    <property type="match status" value="1"/>
</dbReference>
<accession>A0ABW3LL04</accession>
<keyword evidence="6" id="KW-0812">Transmembrane</keyword>
<evidence type="ECO:0000256" key="6">
    <source>
        <dbReference type="RuleBase" id="RU362042"/>
    </source>
</evidence>
<proteinExistence type="inferred from homology"/>
<dbReference type="PROSITE" id="PS00760">
    <property type="entry name" value="SPASE_I_2"/>
    <property type="match status" value="1"/>
</dbReference>
<feature type="transmembrane region" description="Helical" evidence="6">
    <location>
        <begin position="12"/>
        <end position="33"/>
    </location>
</feature>
<dbReference type="Pfam" id="PF10502">
    <property type="entry name" value="Peptidase_S26"/>
    <property type="match status" value="1"/>
</dbReference>
<name>A0ABW3LL04_9BACI</name>
<feature type="domain" description="Peptidase S26" evidence="7">
    <location>
        <begin position="8"/>
        <end position="171"/>
    </location>
</feature>
<dbReference type="NCBIfam" id="TIGR02227">
    <property type="entry name" value="sigpep_I_bact"/>
    <property type="match status" value="1"/>
</dbReference>
<comment type="subcellular location">
    <subcellularLocation>
        <location evidence="2">Cell membrane</location>
        <topology evidence="2">Single-pass type II membrane protein</topology>
    </subcellularLocation>
    <subcellularLocation>
        <location evidence="6">Membrane</location>
        <topology evidence="6">Single-pass type II membrane protein</topology>
    </subcellularLocation>
</comment>
<dbReference type="GO" id="GO:0009003">
    <property type="term" value="F:signal peptidase activity"/>
    <property type="evidence" value="ECO:0007669"/>
    <property type="project" value="UniProtKB-EC"/>
</dbReference>
<comment type="similarity">
    <text evidence="3 6">Belongs to the peptidase S26 family.</text>
</comment>
<dbReference type="Proteomes" id="UP001597040">
    <property type="component" value="Unassembled WGS sequence"/>
</dbReference>
<keyword evidence="6" id="KW-1133">Transmembrane helix</keyword>
<comment type="caution">
    <text evidence="8">The sequence shown here is derived from an EMBL/GenBank/DDBJ whole genome shotgun (WGS) entry which is preliminary data.</text>
</comment>
<evidence type="ECO:0000313" key="9">
    <source>
        <dbReference type="Proteomes" id="UP001597040"/>
    </source>
</evidence>
<evidence type="ECO:0000259" key="7">
    <source>
        <dbReference type="Pfam" id="PF10502"/>
    </source>
</evidence>
<comment type="catalytic activity">
    <reaction evidence="1 6">
        <text>Cleavage of hydrophobic, N-terminal signal or leader sequences from secreted and periplasmic proteins.</text>
        <dbReference type="EC" id="3.4.21.89"/>
    </reaction>
</comment>
<dbReference type="PANTHER" id="PTHR43390:SF1">
    <property type="entry name" value="CHLOROPLAST PROCESSING PEPTIDASE"/>
    <property type="match status" value="1"/>
</dbReference>
<evidence type="ECO:0000256" key="4">
    <source>
        <dbReference type="ARBA" id="ARBA00013208"/>
    </source>
</evidence>
<dbReference type="EMBL" id="JBHTKJ010000029">
    <property type="protein sequence ID" value="MFD1039017.1"/>
    <property type="molecule type" value="Genomic_DNA"/>
</dbReference>
<dbReference type="InterPro" id="IPR036286">
    <property type="entry name" value="LexA/Signal_pep-like_sf"/>
</dbReference>
<dbReference type="Gene3D" id="2.10.109.10">
    <property type="entry name" value="Umud Fragment, subunit A"/>
    <property type="match status" value="1"/>
</dbReference>
<evidence type="ECO:0000256" key="2">
    <source>
        <dbReference type="ARBA" id="ARBA00004401"/>
    </source>
</evidence>
<dbReference type="EC" id="3.4.21.89" evidence="4 6"/>
<keyword evidence="6" id="KW-0645">Protease</keyword>
<reference evidence="9" key="1">
    <citation type="journal article" date="2019" name="Int. J. Syst. Evol. Microbiol.">
        <title>The Global Catalogue of Microorganisms (GCM) 10K type strain sequencing project: providing services to taxonomists for standard genome sequencing and annotation.</title>
        <authorList>
            <consortium name="The Broad Institute Genomics Platform"/>
            <consortium name="The Broad Institute Genome Sequencing Center for Infectious Disease"/>
            <person name="Wu L."/>
            <person name="Ma J."/>
        </authorList>
    </citation>
    <scope>NUCLEOTIDE SEQUENCE [LARGE SCALE GENOMIC DNA]</scope>
    <source>
        <strain evidence="9">CCUG 56754</strain>
    </source>
</reference>
<dbReference type="RefSeq" id="WP_390362556.1">
    <property type="nucleotide sequence ID" value="NZ_JBHTKJ010000029.1"/>
</dbReference>
<keyword evidence="6" id="KW-0472">Membrane</keyword>
<dbReference type="InterPro" id="IPR000223">
    <property type="entry name" value="Pept_S26A_signal_pept_1"/>
</dbReference>
<evidence type="ECO:0000313" key="8">
    <source>
        <dbReference type="EMBL" id="MFD1039017.1"/>
    </source>
</evidence>
<organism evidence="8 9">
    <name type="scientific">Virgibacillus byunsanensis</name>
    <dbReference type="NCBI Taxonomy" id="570945"/>
    <lineage>
        <taxon>Bacteria</taxon>
        <taxon>Bacillati</taxon>
        <taxon>Bacillota</taxon>
        <taxon>Bacilli</taxon>
        <taxon>Bacillales</taxon>
        <taxon>Bacillaceae</taxon>
        <taxon>Virgibacillus</taxon>
    </lineage>
</organism>
<protein>
    <recommendedName>
        <fullName evidence="4 6">Signal peptidase I</fullName>
        <ecNumber evidence="4 6">3.4.21.89</ecNumber>
    </recommendedName>
</protein>
<sequence>MNKNKYVRIISVILLAVVLAFVFRSFLFASYVVEGRSMEPTLYEGNLLMVNKVIYNLTDVDRFDVVIFHANAEDDYVKRVIGLPGDEIEYKNDKLYVNGKFVEESFLSMFKQGSKKPFTNDFTIEESTGSTKVPRDKLFVLGDNRIESLDSRAFGFVSTEKLVGKVDVRYWPLKEAQLSFGK</sequence>
<evidence type="ECO:0000256" key="5">
    <source>
        <dbReference type="ARBA" id="ARBA00022801"/>
    </source>
</evidence>
<dbReference type="InterPro" id="IPR019757">
    <property type="entry name" value="Pept_S26A_signal_pept_1_Lys-AS"/>
</dbReference>
<dbReference type="PROSITE" id="PS00761">
    <property type="entry name" value="SPASE_I_3"/>
    <property type="match status" value="1"/>
</dbReference>
<evidence type="ECO:0000256" key="3">
    <source>
        <dbReference type="ARBA" id="ARBA00009370"/>
    </source>
</evidence>
<keyword evidence="9" id="KW-1185">Reference proteome</keyword>
<dbReference type="CDD" id="cd06530">
    <property type="entry name" value="S26_SPase_I"/>
    <property type="match status" value="1"/>
</dbReference>
<dbReference type="InterPro" id="IPR019758">
    <property type="entry name" value="Pept_S26A_signal_pept_1_CS"/>
</dbReference>
<keyword evidence="5 6" id="KW-0378">Hydrolase</keyword>
<evidence type="ECO:0000256" key="1">
    <source>
        <dbReference type="ARBA" id="ARBA00000677"/>
    </source>
</evidence>
<dbReference type="PRINTS" id="PR00727">
    <property type="entry name" value="LEADERPTASE"/>
</dbReference>
<dbReference type="PANTHER" id="PTHR43390">
    <property type="entry name" value="SIGNAL PEPTIDASE I"/>
    <property type="match status" value="1"/>
</dbReference>
<gene>
    <name evidence="8" type="primary">lepB</name>
    <name evidence="8" type="ORF">ACFQ3N_11540</name>
</gene>